<dbReference type="InterPro" id="IPR001878">
    <property type="entry name" value="Znf_CCHC"/>
</dbReference>
<evidence type="ECO:0000256" key="1">
    <source>
        <dbReference type="PROSITE-ProRule" id="PRU00047"/>
    </source>
</evidence>
<protein>
    <recommendedName>
        <fullName evidence="2">CCHC-type domain-containing protein</fullName>
    </recommendedName>
</protein>
<dbReference type="GO" id="GO:0003676">
    <property type="term" value="F:nucleic acid binding"/>
    <property type="evidence" value="ECO:0007669"/>
    <property type="project" value="InterPro"/>
</dbReference>
<proteinExistence type="predicted"/>
<evidence type="ECO:0000313" key="3">
    <source>
        <dbReference type="EMBL" id="KAF4394430.1"/>
    </source>
</evidence>
<dbReference type="EMBL" id="JAATIQ010000045">
    <property type="protein sequence ID" value="KAF4394430.1"/>
    <property type="molecule type" value="Genomic_DNA"/>
</dbReference>
<accession>A0A7J6HJ06</accession>
<organism evidence="3 4">
    <name type="scientific">Cannabis sativa</name>
    <name type="common">Hemp</name>
    <name type="synonym">Marijuana</name>
    <dbReference type="NCBI Taxonomy" id="3483"/>
    <lineage>
        <taxon>Eukaryota</taxon>
        <taxon>Viridiplantae</taxon>
        <taxon>Streptophyta</taxon>
        <taxon>Embryophyta</taxon>
        <taxon>Tracheophyta</taxon>
        <taxon>Spermatophyta</taxon>
        <taxon>Magnoliopsida</taxon>
        <taxon>eudicotyledons</taxon>
        <taxon>Gunneridae</taxon>
        <taxon>Pentapetalae</taxon>
        <taxon>rosids</taxon>
        <taxon>fabids</taxon>
        <taxon>Rosales</taxon>
        <taxon>Cannabaceae</taxon>
        <taxon>Cannabis</taxon>
    </lineage>
</organism>
<gene>
    <name evidence="3" type="ORF">G4B88_018580</name>
</gene>
<evidence type="ECO:0000259" key="2">
    <source>
        <dbReference type="PROSITE" id="PS50158"/>
    </source>
</evidence>
<evidence type="ECO:0000313" key="4">
    <source>
        <dbReference type="Proteomes" id="UP000583929"/>
    </source>
</evidence>
<feature type="domain" description="CCHC-type" evidence="2">
    <location>
        <begin position="24"/>
        <end position="37"/>
    </location>
</feature>
<keyword evidence="1" id="KW-0479">Metal-binding</keyword>
<keyword evidence="4" id="KW-1185">Reference proteome</keyword>
<dbReference type="Proteomes" id="UP000583929">
    <property type="component" value="Unassembled WGS sequence"/>
</dbReference>
<name>A0A7J6HJ06_CANSA</name>
<keyword evidence="1" id="KW-0862">Zinc</keyword>
<sequence length="123" mass="14305">MVNLPKVRDEHWLEFRYENLPVFCFQCGRLGHPFDKCNSFLELVDDGIDPDLPYGLFMIGKKLPNSGYDRYKRDVSKANVYPFLTRLARNTIVSPLPNTTHRRNYISSQLPLPSPLTIFSIKE</sequence>
<dbReference type="PROSITE" id="PS50158">
    <property type="entry name" value="ZF_CCHC"/>
    <property type="match status" value="1"/>
</dbReference>
<dbReference type="Pfam" id="PF14392">
    <property type="entry name" value="zf-CCHC_4"/>
    <property type="match status" value="1"/>
</dbReference>
<keyword evidence="1" id="KW-0863">Zinc-finger</keyword>
<dbReference type="GO" id="GO:0008270">
    <property type="term" value="F:zinc ion binding"/>
    <property type="evidence" value="ECO:0007669"/>
    <property type="project" value="UniProtKB-KW"/>
</dbReference>
<dbReference type="AlphaFoldDB" id="A0A7J6HJ06"/>
<reference evidence="3 4" key="1">
    <citation type="journal article" date="2020" name="bioRxiv">
        <title>Sequence and annotation of 42 cannabis genomes reveals extensive copy number variation in cannabinoid synthesis and pathogen resistance genes.</title>
        <authorList>
            <person name="Mckernan K.J."/>
            <person name="Helbert Y."/>
            <person name="Kane L.T."/>
            <person name="Ebling H."/>
            <person name="Zhang L."/>
            <person name="Liu B."/>
            <person name="Eaton Z."/>
            <person name="Mclaughlin S."/>
            <person name="Kingan S."/>
            <person name="Baybayan P."/>
            <person name="Concepcion G."/>
            <person name="Jordan M."/>
            <person name="Riva A."/>
            <person name="Barbazuk W."/>
            <person name="Harkins T."/>
        </authorList>
    </citation>
    <scope>NUCLEOTIDE SEQUENCE [LARGE SCALE GENOMIC DNA]</scope>
    <source>
        <strain evidence="4">cv. Jamaican Lion 4</strain>
        <tissue evidence="3">Leaf</tissue>
    </source>
</reference>
<comment type="caution">
    <text evidence="3">The sequence shown here is derived from an EMBL/GenBank/DDBJ whole genome shotgun (WGS) entry which is preliminary data.</text>
</comment>
<dbReference type="InterPro" id="IPR025836">
    <property type="entry name" value="Zn_knuckle_CX2CX4HX4C"/>
</dbReference>